<evidence type="ECO:0000259" key="3">
    <source>
        <dbReference type="PROSITE" id="PS50013"/>
    </source>
</evidence>
<name>A0A6G0TI90_APHGL</name>
<dbReference type="InterPro" id="IPR000953">
    <property type="entry name" value="Chromo/chromo_shadow_dom"/>
</dbReference>
<feature type="domain" description="Chromo" evidence="3">
    <location>
        <begin position="127"/>
        <end position="184"/>
    </location>
</feature>
<dbReference type="PROSITE" id="PS50013">
    <property type="entry name" value="CHROMO_2"/>
    <property type="match status" value="2"/>
</dbReference>
<dbReference type="PANTHER" id="PTHR22812">
    <property type="entry name" value="CHROMOBOX PROTEIN"/>
    <property type="match status" value="1"/>
</dbReference>
<feature type="domain" description="Chromo" evidence="3">
    <location>
        <begin position="15"/>
        <end position="73"/>
    </location>
</feature>
<dbReference type="InterPro" id="IPR008251">
    <property type="entry name" value="Chromo_shadow_dom"/>
</dbReference>
<dbReference type="Proteomes" id="UP000475862">
    <property type="component" value="Unassembled WGS sequence"/>
</dbReference>
<dbReference type="Pfam" id="PF01393">
    <property type="entry name" value="Chromo_shadow"/>
    <property type="match status" value="2"/>
</dbReference>
<gene>
    <name evidence="4" type="ORF">AGLY_009251</name>
</gene>
<keyword evidence="2" id="KW-0539">Nucleus</keyword>
<reference evidence="4 5" key="1">
    <citation type="submission" date="2019-08" db="EMBL/GenBank/DDBJ databases">
        <title>The genome of the soybean aphid Biotype 1, its phylome, world population structure and adaptation to the North American continent.</title>
        <authorList>
            <person name="Giordano R."/>
            <person name="Donthu R.K."/>
            <person name="Hernandez A.G."/>
            <person name="Wright C.L."/>
            <person name="Zimin A.V."/>
        </authorList>
    </citation>
    <scope>NUCLEOTIDE SEQUENCE [LARGE SCALE GENOMIC DNA]</scope>
    <source>
        <tissue evidence="4">Whole aphids</tissue>
    </source>
</reference>
<dbReference type="SMART" id="SM00300">
    <property type="entry name" value="ChSh"/>
    <property type="match status" value="2"/>
</dbReference>
<dbReference type="CDD" id="cd00034">
    <property type="entry name" value="CSD"/>
    <property type="match status" value="2"/>
</dbReference>
<proteinExistence type="predicted"/>
<dbReference type="EMBL" id="VYZN01000035">
    <property type="protein sequence ID" value="KAE9533348.1"/>
    <property type="molecule type" value="Genomic_DNA"/>
</dbReference>
<evidence type="ECO:0000256" key="2">
    <source>
        <dbReference type="ARBA" id="ARBA00023242"/>
    </source>
</evidence>
<dbReference type="GO" id="GO:0005634">
    <property type="term" value="C:nucleus"/>
    <property type="evidence" value="ECO:0007669"/>
    <property type="project" value="UniProtKB-SubCell"/>
</dbReference>
<dbReference type="InterPro" id="IPR051219">
    <property type="entry name" value="Heterochromatin_chromo-domain"/>
</dbReference>
<protein>
    <recommendedName>
        <fullName evidence="3">Chromo domain-containing protein</fullName>
    </recommendedName>
</protein>
<comment type="caution">
    <text evidence="4">The sequence shown here is derived from an EMBL/GenBank/DDBJ whole genome shotgun (WGS) entry which is preliminary data.</text>
</comment>
<evidence type="ECO:0000256" key="1">
    <source>
        <dbReference type="ARBA" id="ARBA00004123"/>
    </source>
</evidence>
<dbReference type="InterPro" id="IPR016197">
    <property type="entry name" value="Chromo-like_dom_sf"/>
</dbReference>
<organism evidence="4 5">
    <name type="scientific">Aphis glycines</name>
    <name type="common">Soybean aphid</name>
    <dbReference type="NCBI Taxonomy" id="307491"/>
    <lineage>
        <taxon>Eukaryota</taxon>
        <taxon>Metazoa</taxon>
        <taxon>Ecdysozoa</taxon>
        <taxon>Arthropoda</taxon>
        <taxon>Hexapoda</taxon>
        <taxon>Insecta</taxon>
        <taxon>Pterygota</taxon>
        <taxon>Neoptera</taxon>
        <taxon>Paraneoptera</taxon>
        <taxon>Hemiptera</taxon>
        <taxon>Sternorrhyncha</taxon>
        <taxon>Aphidomorpha</taxon>
        <taxon>Aphidoidea</taxon>
        <taxon>Aphididae</taxon>
        <taxon>Aphidini</taxon>
        <taxon>Aphis</taxon>
        <taxon>Aphis</taxon>
    </lineage>
</organism>
<dbReference type="Gene3D" id="2.40.50.40">
    <property type="match status" value="2"/>
</dbReference>
<evidence type="ECO:0000313" key="5">
    <source>
        <dbReference type="Proteomes" id="UP000475862"/>
    </source>
</evidence>
<dbReference type="GO" id="GO:0005694">
    <property type="term" value="C:chromosome"/>
    <property type="evidence" value="ECO:0007669"/>
    <property type="project" value="UniProtKB-ARBA"/>
</dbReference>
<dbReference type="SUPFAM" id="SSF54160">
    <property type="entry name" value="Chromo domain-like"/>
    <property type="match status" value="2"/>
</dbReference>
<dbReference type="AlphaFoldDB" id="A0A6G0TI90"/>
<dbReference type="OrthoDB" id="273092at2759"/>
<evidence type="ECO:0000313" key="4">
    <source>
        <dbReference type="EMBL" id="KAE9533348.1"/>
    </source>
</evidence>
<keyword evidence="5" id="KW-1185">Reference proteome</keyword>
<comment type="subcellular location">
    <subcellularLocation>
        <location evidence="1">Nucleus</location>
    </subcellularLocation>
</comment>
<accession>A0A6G0TI90</accession>
<sequence length="184" mass="21044">MYFYCRSKENDSISKIPEKIIGATNASGQLMLLMKFQGIDDLDLIVAKKAYSMCPQLVLKFYEERIIMQDIRHTLSNSTGSADSRVSKKRRKKYTTKKDAFNVDGEQSSMTEDVTNHVDGYGAAHEKVPEKITGATDASGQLMLLMKFQGIDDLELIEAKKAYLICPQLVLKYYEERFIWHVRN</sequence>